<reference evidence="1 2" key="1">
    <citation type="journal article" date="2021" name="Sci. Rep.">
        <title>The genome of the diatom Chaetoceros tenuissimus carries an ancient integrated fragment of an extant virus.</title>
        <authorList>
            <person name="Hongo Y."/>
            <person name="Kimura K."/>
            <person name="Takaki Y."/>
            <person name="Yoshida Y."/>
            <person name="Baba S."/>
            <person name="Kobayashi G."/>
            <person name="Nagasaki K."/>
            <person name="Hano T."/>
            <person name="Tomaru Y."/>
        </authorList>
    </citation>
    <scope>NUCLEOTIDE SEQUENCE [LARGE SCALE GENOMIC DNA]</scope>
    <source>
        <strain evidence="1 2">NIES-3715</strain>
    </source>
</reference>
<comment type="caution">
    <text evidence="1">The sequence shown here is derived from an EMBL/GenBank/DDBJ whole genome shotgun (WGS) entry which is preliminary data.</text>
</comment>
<dbReference type="Proteomes" id="UP001054902">
    <property type="component" value="Unassembled WGS sequence"/>
</dbReference>
<dbReference type="EMBL" id="BLLK01000038">
    <property type="protein sequence ID" value="GFH50051.1"/>
    <property type="molecule type" value="Genomic_DNA"/>
</dbReference>
<organism evidence="1 2">
    <name type="scientific">Chaetoceros tenuissimus</name>
    <dbReference type="NCBI Taxonomy" id="426638"/>
    <lineage>
        <taxon>Eukaryota</taxon>
        <taxon>Sar</taxon>
        <taxon>Stramenopiles</taxon>
        <taxon>Ochrophyta</taxon>
        <taxon>Bacillariophyta</taxon>
        <taxon>Coscinodiscophyceae</taxon>
        <taxon>Chaetocerotophycidae</taxon>
        <taxon>Chaetocerotales</taxon>
        <taxon>Chaetocerotaceae</taxon>
        <taxon>Chaetoceros</taxon>
    </lineage>
</organism>
<evidence type="ECO:0000313" key="1">
    <source>
        <dbReference type="EMBL" id="GFH50051.1"/>
    </source>
</evidence>
<protein>
    <submittedName>
        <fullName evidence="1">Uncharacterized protein</fullName>
    </submittedName>
</protein>
<keyword evidence="2" id="KW-1185">Reference proteome</keyword>
<gene>
    <name evidence="1" type="ORF">CTEN210_06528</name>
</gene>
<sequence>MNMIIDEANREKHDNIDFTIIAAFTSESFVIISTFVGSQLDDIQPIETFLFPMSFRIGEIGDKSSSNEEAMLICIHLKVAYQMVLHGTRKGNEEGGRACP</sequence>
<evidence type="ECO:0000313" key="2">
    <source>
        <dbReference type="Proteomes" id="UP001054902"/>
    </source>
</evidence>
<proteinExistence type="predicted"/>
<accession>A0AAD3CQ01</accession>
<dbReference type="AlphaFoldDB" id="A0AAD3CQ01"/>
<name>A0AAD3CQ01_9STRA</name>